<feature type="domain" description="Glycoside hydrolase family 29 N-terminal" evidence="8">
    <location>
        <begin position="50"/>
        <end position="356"/>
    </location>
</feature>
<gene>
    <name evidence="9" type="ORF">PW52_01680</name>
</gene>
<dbReference type="PATRIC" id="fig|1435349.4.peg.344"/>
<keyword evidence="5" id="KW-0378">Hydrolase</keyword>
<evidence type="ECO:0000256" key="6">
    <source>
        <dbReference type="ARBA" id="ARBA00023295"/>
    </source>
</evidence>
<comment type="similarity">
    <text evidence="2">Belongs to the glycosyl hydrolase 29 family.</text>
</comment>
<evidence type="ECO:0000313" key="10">
    <source>
        <dbReference type="Proteomes" id="UP000032578"/>
    </source>
</evidence>
<dbReference type="SMART" id="SM00812">
    <property type="entry name" value="Alpha_L_fucos"/>
    <property type="match status" value="1"/>
</dbReference>
<dbReference type="PRINTS" id="PR00741">
    <property type="entry name" value="GLHYDRLASE29"/>
</dbReference>
<dbReference type="EC" id="3.2.1.51" evidence="3"/>
<evidence type="ECO:0000256" key="7">
    <source>
        <dbReference type="SAM" id="SignalP"/>
    </source>
</evidence>
<dbReference type="InterPro" id="IPR016286">
    <property type="entry name" value="FUC_metazoa-typ"/>
</dbReference>
<dbReference type="GO" id="GO:0016139">
    <property type="term" value="P:glycoside catabolic process"/>
    <property type="evidence" value="ECO:0007669"/>
    <property type="project" value="TreeGrafter"/>
</dbReference>
<evidence type="ECO:0000259" key="8">
    <source>
        <dbReference type="Pfam" id="PF01120"/>
    </source>
</evidence>
<accession>A0A0D7WDD9</accession>
<keyword evidence="4 7" id="KW-0732">Signal</keyword>
<dbReference type="SUPFAM" id="SSF51445">
    <property type="entry name" value="(Trans)glycosidases"/>
    <property type="match status" value="1"/>
</dbReference>
<dbReference type="InterPro" id="IPR000933">
    <property type="entry name" value="Glyco_hydro_29"/>
</dbReference>
<name>A0A0D7WDD9_9FLAO</name>
<comment type="caution">
    <text evidence="9">The sequence shown here is derived from an EMBL/GenBank/DDBJ whole genome shotgun (WGS) entry which is preliminary data.</text>
</comment>
<reference evidence="9 10" key="1">
    <citation type="submission" date="2014-11" db="EMBL/GenBank/DDBJ databases">
        <title>Tamlana sedimentorum sp. nov., isolated from shallow sand sediments of the Sea of Japan.</title>
        <authorList>
            <person name="Romanenko L.A."/>
        </authorList>
    </citation>
    <scope>NUCLEOTIDE SEQUENCE [LARGE SCALE GENOMIC DNA]</scope>
    <source>
        <strain evidence="9 10">JCM 19808</strain>
    </source>
</reference>
<feature type="chain" id="PRO_5002325677" description="alpha-L-fucosidase" evidence="7">
    <location>
        <begin position="21"/>
        <end position="598"/>
    </location>
</feature>
<dbReference type="Gene3D" id="3.20.20.80">
    <property type="entry name" value="Glycosidases"/>
    <property type="match status" value="1"/>
</dbReference>
<sequence length="598" mass="67765">MKLRKIVLVVTLLGVLNNIAAQKPKKGEDGMDKMWGETKVKVDALKAGRGKLFDEGNFAMFVHWGLFSHLGGKWKDTTYYGIGEWIKFRKMANIPDEEYKQIANDFNPSDFNAKAIAKLAKDAGMKYIIITSKHHEGFAMFHSKVSDFNIVDATPFARDPMKELSAACREIGLGFGFYYSHNQDWLAPGAHNGPKANPDGTESTFKKYFYEKCKPQVKEICTNYGDIDFVWFDTPGQMPKEYVVELEKMVRKLQPNAMLGSRIGYGMGDYASVGDMEVPHRNIEGLWETCDTNNDSWSYAWYDNNFKSPRIILSRLIATIGRGGSYLFNVGPDAKGNIPTIGKEFLLETGQWIKKYPQVIYDAGSSPWGHALSWGDVTTKGNSMFLSILKWPQDGKLYLPGLRTEIISAEILGTTKFGEISFKKENDWTVFDLPYQPADDLVSVIELKLNGDAETASVNKNHGIYPNVETELLSEFAEVTNAEKKEEKWMEKFGEWKHVKQVSKWEDNSKAEWTVNVLEPGYYYIDLRYKGEGRLVWKTVTDEGIKIQNQQAATKKFDNYPMGIIEFKTPGQHTVSVSLVEGDKETSSLESVIIRPIK</sequence>
<keyword evidence="6" id="KW-0326">Glycosidase</keyword>
<feature type="signal peptide" evidence="7">
    <location>
        <begin position="1"/>
        <end position="20"/>
    </location>
</feature>
<protein>
    <recommendedName>
        <fullName evidence="3">alpha-L-fucosidase</fullName>
        <ecNumber evidence="3">3.2.1.51</ecNumber>
    </recommendedName>
</protein>
<evidence type="ECO:0000256" key="1">
    <source>
        <dbReference type="ARBA" id="ARBA00004071"/>
    </source>
</evidence>
<dbReference type="PANTHER" id="PTHR10030:SF37">
    <property type="entry name" value="ALPHA-L-FUCOSIDASE-RELATED"/>
    <property type="match status" value="1"/>
</dbReference>
<evidence type="ECO:0000256" key="2">
    <source>
        <dbReference type="ARBA" id="ARBA00007951"/>
    </source>
</evidence>
<proteinExistence type="inferred from homology"/>
<dbReference type="GO" id="GO:0006004">
    <property type="term" value="P:fucose metabolic process"/>
    <property type="evidence" value="ECO:0007669"/>
    <property type="project" value="InterPro"/>
</dbReference>
<dbReference type="AlphaFoldDB" id="A0A0D7WDD9"/>
<evidence type="ECO:0000256" key="3">
    <source>
        <dbReference type="ARBA" id="ARBA00012662"/>
    </source>
</evidence>
<evidence type="ECO:0000313" key="9">
    <source>
        <dbReference type="EMBL" id="KJD37190.1"/>
    </source>
</evidence>
<organism evidence="9 10">
    <name type="scientific">Neotamlana sedimentorum</name>
    <dbReference type="NCBI Taxonomy" id="1435349"/>
    <lineage>
        <taxon>Bacteria</taxon>
        <taxon>Pseudomonadati</taxon>
        <taxon>Bacteroidota</taxon>
        <taxon>Flavobacteriia</taxon>
        <taxon>Flavobacteriales</taxon>
        <taxon>Flavobacteriaceae</taxon>
        <taxon>Neotamlana</taxon>
    </lineage>
</organism>
<evidence type="ECO:0000256" key="4">
    <source>
        <dbReference type="ARBA" id="ARBA00022729"/>
    </source>
</evidence>
<dbReference type="Pfam" id="PF01120">
    <property type="entry name" value="Alpha_L_fucos"/>
    <property type="match status" value="1"/>
</dbReference>
<dbReference type="PANTHER" id="PTHR10030">
    <property type="entry name" value="ALPHA-L-FUCOSIDASE"/>
    <property type="match status" value="1"/>
</dbReference>
<dbReference type="GO" id="GO:0005764">
    <property type="term" value="C:lysosome"/>
    <property type="evidence" value="ECO:0007669"/>
    <property type="project" value="TreeGrafter"/>
</dbReference>
<dbReference type="InterPro" id="IPR057739">
    <property type="entry name" value="Glyco_hydro_29_N"/>
</dbReference>
<evidence type="ECO:0000256" key="5">
    <source>
        <dbReference type="ARBA" id="ARBA00022801"/>
    </source>
</evidence>
<dbReference type="EMBL" id="JTDW01000001">
    <property type="protein sequence ID" value="KJD37190.1"/>
    <property type="molecule type" value="Genomic_DNA"/>
</dbReference>
<keyword evidence="10" id="KW-1185">Reference proteome</keyword>
<comment type="function">
    <text evidence="1">Alpha-L-fucosidase is responsible for hydrolyzing the alpha-1,6-linked fucose joined to the reducing-end N-acetylglucosamine of the carbohydrate moieties of glycoproteins.</text>
</comment>
<dbReference type="GO" id="GO:0004560">
    <property type="term" value="F:alpha-L-fucosidase activity"/>
    <property type="evidence" value="ECO:0007669"/>
    <property type="project" value="InterPro"/>
</dbReference>
<dbReference type="InterPro" id="IPR017853">
    <property type="entry name" value="GH"/>
</dbReference>
<dbReference type="STRING" id="1435349.PW52_01680"/>
<dbReference type="Proteomes" id="UP000032578">
    <property type="component" value="Unassembled WGS sequence"/>
</dbReference>